<comment type="caution">
    <text evidence="2">The sequence shown here is derived from an EMBL/GenBank/DDBJ whole genome shotgun (WGS) entry which is preliminary data.</text>
</comment>
<name>A0ABC9HI83_FASHE</name>
<sequence>MLIILFTLGIISFTIVTVDGTGTTTISGEVDILRSSICQVVTLSIRGMSRTMSNECKQREVAELNAAFHKYLAFSNVARFSFMNVTGVSIKRNISQYYHFFTTLVHVVFYNL</sequence>
<evidence type="ECO:0000313" key="2">
    <source>
        <dbReference type="EMBL" id="CAM0512510.1"/>
    </source>
</evidence>
<reference evidence="2 3" key="1">
    <citation type="submission" date="2024-08" db="EMBL/GenBank/DDBJ databases">
        <authorList>
            <person name="Paterson S."/>
        </authorList>
    </citation>
    <scope>NUCLEOTIDE SEQUENCE [LARGE SCALE GENOMIC DNA]</scope>
</reference>
<keyword evidence="1" id="KW-0732">Signal</keyword>
<protein>
    <submittedName>
        <fullName evidence="2">Uncharacterized protein</fullName>
    </submittedName>
</protein>
<feature type="signal peptide" evidence="1">
    <location>
        <begin position="1"/>
        <end position="20"/>
    </location>
</feature>
<keyword evidence="3" id="KW-1185">Reference proteome</keyword>
<evidence type="ECO:0000313" key="3">
    <source>
        <dbReference type="Proteomes" id="UP001189180"/>
    </source>
</evidence>
<gene>
    <name evidence="2" type="ORF">FHB240107_LOCUS8641</name>
</gene>
<evidence type="ECO:0000256" key="1">
    <source>
        <dbReference type="SAM" id="SignalP"/>
    </source>
</evidence>
<dbReference type="EMBL" id="CANUEZ050000216">
    <property type="protein sequence ID" value="CAM0512510.1"/>
    <property type="molecule type" value="Genomic_DNA"/>
</dbReference>
<dbReference type="Proteomes" id="UP001189180">
    <property type="component" value="Unassembled WGS sequence"/>
</dbReference>
<proteinExistence type="predicted"/>
<feature type="chain" id="PRO_5044824025" evidence="1">
    <location>
        <begin position="21"/>
        <end position="112"/>
    </location>
</feature>
<dbReference type="AlphaFoldDB" id="A0ABC9HI83"/>
<organism evidence="2 3">
    <name type="scientific">Fasciola hepatica</name>
    <name type="common">Liver fluke</name>
    <dbReference type="NCBI Taxonomy" id="6192"/>
    <lineage>
        <taxon>Eukaryota</taxon>
        <taxon>Metazoa</taxon>
        <taxon>Spiralia</taxon>
        <taxon>Lophotrochozoa</taxon>
        <taxon>Platyhelminthes</taxon>
        <taxon>Trematoda</taxon>
        <taxon>Digenea</taxon>
        <taxon>Plagiorchiida</taxon>
        <taxon>Echinostomata</taxon>
        <taxon>Echinostomatoidea</taxon>
        <taxon>Fasciolidae</taxon>
        <taxon>Fasciola</taxon>
    </lineage>
</organism>
<accession>A0ABC9HI83</accession>